<dbReference type="RefSeq" id="WP_307248198.1">
    <property type="nucleotide sequence ID" value="NZ_JAUSQZ010000001.1"/>
</dbReference>
<sequence>MHAPANEVPVDVLVVGGGPVGMTVAGDLAAYGRSVTVLEKWPRINPSSRAFATMARTLEILDSRGRADDLLATGSTATRVSLFRRARLDLGHLRSHYPYVLVTPQTNVDQALGRYALEAGADIRRGVEAVGLTQDANGVRVTARPKGDPDPARQQTFRARYVVACDGAHSTVRSLLDLPFPGRAVLSSVVLADVRLTDSPVREGLLLSNTPHVFGFLAAYGREDAGGQWFRSMTWDRGHQVEDSVPVGDDEIVAVLNQAMGRDVGVAEIGWHSRFHSEERQVPRYRVGRVLLAGDAAHIHSPVGGQGMNTGIQDAANLSWKLDAVLGGADDAVLDTYHAERHPIGRRALRRSGLLMRAVTLRSAPARVLRDRIAPLLLSFPRTRDRIAGSLAGTELRYRRPRGAHPLVGTRATEVPLAEGRLTEVQRRPGWVLVTGQNDPQARTGPDGIRRVHRTDAGPCLLVRPDGYIAWAGPEGDGTWVSTWERWAGPARIERIR</sequence>
<dbReference type="SUPFAM" id="SSF51905">
    <property type="entry name" value="FAD/NAD(P)-binding domain"/>
    <property type="match status" value="1"/>
</dbReference>
<dbReference type="Pfam" id="PF01494">
    <property type="entry name" value="FAD_binding_3"/>
    <property type="match status" value="1"/>
</dbReference>
<dbReference type="Pfam" id="PF21274">
    <property type="entry name" value="Rng_hyd_C"/>
    <property type="match status" value="1"/>
</dbReference>
<evidence type="ECO:0000256" key="2">
    <source>
        <dbReference type="ARBA" id="ARBA00022630"/>
    </source>
</evidence>
<dbReference type="EMBL" id="JAUSQZ010000001">
    <property type="protein sequence ID" value="MDP9829737.1"/>
    <property type="molecule type" value="Genomic_DNA"/>
</dbReference>
<dbReference type="Gene3D" id="3.40.30.120">
    <property type="match status" value="1"/>
</dbReference>
<proteinExistence type="predicted"/>
<dbReference type="PRINTS" id="PR00420">
    <property type="entry name" value="RNGMNOXGNASE"/>
</dbReference>
<evidence type="ECO:0000313" key="5">
    <source>
        <dbReference type="EMBL" id="MDP9829737.1"/>
    </source>
</evidence>
<name>A0ABT9PAM3_9ACTN</name>
<dbReference type="Gene3D" id="3.50.50.60">
    <property type="entry name" value="FAD/NAD(P)-binding domain"/>
    <property type="match status" value="1"/>
</dbReference>
<evidence type="ECO:0000256" key="3">
    <source>
        <dbReference type="ARBA" id="ARBA00022827"/>
    </source>
</evidence>
<feature type="domain" description="FAD-binding" evidence="4">
    <location>
        <begin position="10"/>
        <end position="352"/>
    </location>
</feature>
<accession>A0ABT9PAM3</accession>
<dbReference type="Proteomes" id="UP001235712">
    <property type="component" value="Unassembled WGS sequence"/>
</dbReference>
<gene>
    <name evidence="5" type="ORF">J2S57_005486</name>
</gene>
<comment type="cofactor">
    <cofactor evidence="1">
        <name>FAD</name>
        <dbReference type="ChEBI" id="CHEBI:57692"/>
    </cofactor>
</comment>
<dbReference type="InterPro" id="IPR036188">
    <property type="entry name" value="FAD/NAD-bd_sf"/>
</dbReference>
<reference evidence="5 6" key="1">
    <citation type="submission" date="2023-07" db="EMBL/GenBank/DDBJ databases">
        <title>Sequencing the genomes of 1000 actinobacteria strains.</title>
        <authorList>
            <person name="Klenk H.-P."/>
        </authorList>
    </citation>
    <scope>NUCLEOTIDE SEQUENCE [LARGE SCALE GENOMIC DNA]</scope>
    <source>
        <strain evidence="5 6">DSM 44388</strain>
    </source>
</reference>
<evidence type="ECO:0000256" key="1">
    <source>
        <dbReference type="ARBA" id="ARBA00001974"/>
    </source>
</evidence>
<keyword evidence="3" id="KW-0274">FAD</keyword>
<protein>
    <submittedName>
        <fullName evidence="5">2-polyprenyl-6-methoxyphenol hydroxylase-like FAD-dependent oxidoreductase</fullName>
    </submittedName>
</protein>
<dbReference type="PANTHER" id="PTHR43004">
    <property type="entry name" value="TRK SYSTEM POTASSIUM UPTAKE PROTEIN"/>
    <property type="match status" value="1"/>
</dbReference>
<dbReference type="Gene3D" id="3.30.70.2450">
    <property type="match status" value="1"/>
</dbReference>
<dbReference type="PANTHER" id="PTHR43004:SF19">
    <property type="entry name" value="BINDING MONOOXYGENASE, PUTATIVE (JCVI)-RELATED"/>
    <property type="match status" value="1"/>
</dbReference>
<organism evidence="5 6">
    <name type="scientific">Kineosporia succinea</name>
    <dbReference type="NCBI Taxonomy" id="84632"/>
    <lineage>
        <taxon>Bacteria</taxon>
        <taxon>Bacillati</taxon>
        <taxon>Actinomycetota</taxon>
        <taxon>Actinomycetes</taxon>
        <taxon>Kineosporiales</taxon>
        <taxon>Kineosporiaceae</taxon>
        <taxon>Kineosporia</taxon>
    </lineage>
</organism>
<keyword evidence="2" id="KW-0285">Flavoprotein</keyword>
<dbReference type="InterPro" id="IPR002938">
    <property type="entry name" value="FAD-bd"/>
</dbReference>
<keyword evidence="6" id="KW-1185">Reference proteome</keyword>
<comment type="caution">
    <text evidence="5">The sequence shown here is derived from an EMBL/GenBank/DDBJ whole genome shotgun (WGS) entry which is preliminary data.</text>
</comment>
<evidence type="ECO:0000259" key="4">
    <source>
        <dbReference type="Pfam" id="PF01494"/>
    </source>
</evidence>
<dbReference type="InterPro" id="IPR050641">
    <property type="entry name" value="RIFMO-like"/>
</dbReference>
<evidence type="ECO:0000313" key="6">
    <source>
        <dbReference type="Proteomes" id="UP001235712"/>
    </source>
</evidence>